<dbReference type="Proteomes" id="UP000501600">
    <property type="component" value="Chromosome"/>
</dbReference>
<keyword evidence="5 11" id="KW-0812">Transmembrane</keyword>
<dbReference type="InterPro" id="IPR000531">
    <property type="entry name" value="Beta-barrel_TonB"/>
</dbReference>
<dbReference type="GO" id="GO:0006826">
    <property type="term" value="P:iron ion transport"/>
    <property type="evidence" value="ECO:0007669"/>
    <property type="project" value="UniProtKB-KW"/>
</dbReference>
<gene>
    <name evidence="16" type="ORF">HF685_13540</name>
</gene>
<keyword evidence="9 11" id="KW-0472">Membrane</keyword>
<evidence type="ECO:0000256" key="8">
    <source>
        <dbReference type="ARBA" id="ARBA00023077"/>
    </source>
</evidence>
<evidence type="ECO:0000259" key="15">
    <source>
        <dbReference type="Pfam" id="PF07715"/>
    </source>
</evidence>
<evidence type="ECO:0000313" key="17">
    <source>
        <dbReference type="Proteomes" id="UP000501600"/>
    </source>
</evidence>
<keyword evidence="3 11" id="KW-1134">Transmembrane beta strand</keyword>
<feature type="chain" id="PRO_5026289227" evidence="13">
    <location>
        <begin position="26"/>
        <end position="858"/>
    </location>
</feature>
<dbReference type="RefSeq" id="WP_168820450.1">
    <property type="nucleotide sequence ID" value="NZ_CP051217.1"/>
</dbReference>
<protein>
    <submittedName>
        <fullName evidence="16">TonB-dependent receptor</fullName>
    </submittedName>
</protein>
<evidence type="ECO:0000313" key="16">
    <source>
        <dbReference type="EMBL" id="QJB70184.1"/>
    </source>
</evidence>
<evidence type="ECO:0000256" key="11">
    <source>
        <dbReference type="PROSITE-ProRule" id="PRU01360"/>
    </source>
</evidence>
<comment type="similarity">
    <text evidence="11 12">Belongs to the TonB-dependent receptor family.</text>
</comment>
<dbReference type="Gene3D" id="2.40.170.20">
    <property type="entry name" value="TonB-dependent receptor, beta-barrel domain"/>
    <property type="match status" value="2"/>
</dbReference>
<keyword evidence="13" id="KW-0732">Signal</keyword>
<evidence type="ECO:0000256" key="12">
    <source>
        <dbReference type="RuleBase" id="RU003357"/>
    </source>
</evidence>
<keyword evidence="4" id="KW-0410">Iron transport</keyword>
<keyword evidence="10 11" id="KW-0998">Cell outer membrane</keyword>
<dbReference type="PANTHER" id="PTHR32552">
    <property type="entry name" value="FERRICHROME IRON RECEPTOR-RELATED"/>
    <property type="match status" value="1"/>
</dbReference>
<keyword evidence="2 11" id="KW-0813">Transport</keyword>
<evidence type="ECO:0000256" key="3">
    <source>
        <dbReference type="ARBA" id="ARBA00022452"/>
    </source>
</evidence>
<dbReference type="EMBL" id="CP051217">
    <property type="protein sequence ID" value="QJB70184.1"/>
    <property type="molecule type" value="Genomic_DNA"/>
</dbReference>
<feature type="domain" description="TonB-dependent receptor-like beta-barrel" evidence="14">
    <location>
        <begin position="444"/>
        <end position="822"/>
    </location>
</feature>
<dbReference type="GO" id="GO:0009279">
    <property type="term" value="C:cell outer membrane"/>
    <property type="evidence" value="ECO:0007669"/>
    <property type="project" value="UniProtKB-SubCell"/>
</dbReference>
<dbReference type="SUPFAM" id="SSF56935">
    <property type="entry name" value="Porins"/>
    <property type="match status" value="1"/>
</dbReference>
<dbReference type="PROSITE" id="PS52016">
    <property type="entry name" value="TONB_DEPENDENT_REC_3"/>
    <property type="match status" value="1"/>
</dbReference>
<evidence type="ECO:0000256" key="10">
    <source>
        <dbReference type="ARBA" id="ARBA00023237"/>
    </source>
</evidence>
<dbReference type="InterPro" id="IPR039426">
    <property type="entry name" value="TonB-dep_rcpt-like"/>
</dbReference>
<evidence type="ECO:0000256" key="1">
    <source>
        <dbReference type="ARBA" id="ARBA00004571"/>
    </source>
</evidence>
<feature type="signal peptide" evidence="13">
    <location>
        <begin position="1"/>
        <end position="25"/>
    </location>
</feature>
<evidence type="ECO:0000256" key="13">
    <source>
        <dbReference type="SAM" id="SignalP"/>
    </source>
</evidence>
<dbReference type="AlphaFoldDB" id="A0A6H2DPB8"/>
<dbReference type="InterPro" id="IPR012910">
    <property type="entry name" value="Plug_dom"/>
</dbReference>
<keyword evidence="7" id="KW-0406">Ion transport</keyword>
<evidence type="ECO:0000256" key="9">
    <source>
        <dbReference type="ARBA" id="ARBA00023136"/>
    </source>
</evidence>
<name>A0A6H2DPB8_9SPHN</name>
<evidence type="ECO:0000256" key="5">
    <source>
        <dbReference type="ARBA" id="ARBA00022692"/>
    </source>
</evidence>
<evidence type="ECO:0000256" key="2">
    <source>
        <dbReference type="ARBA" id="ARBA00022448"/>
    </source>
</evidence>
<proteinExistence type="inferred from homology"/>
<evidence type="ECO:0000259" key="14">
    <source>
        <dbReference type="Pfam" id="PF00593"/>
    </source>
</evidence>
<keyword evidence="8 12" id="KW-0798">TonB box</keyword>
<reference evidence="16 17" key="1">
    <citation type="submission" date="2020-04" db="EMBL/GenBank/DDBJ databases">
        <title>Genome sequence for Sphingorhabdus sp. strain M1.</title>
        <authorList>
            <person name="Park S.-J."/>
        </authorList>
    </citation>
    <scope>NUCLEOTIDE SEQUENCE [LARGE SCALE GENOMIC DNA]</scope>
    <source>
        <strain evidence="16 17">JK6</strain>
    </source>
</reference>
<feature type="domain" description="TonB-dependent receptor plug" evidence="15">
    <location>
        <begin position="47"/>
        <end position="157"/>
    </location>
</feature>
<keyword evidence="6" id="KW-0408">Iron</keyword>
<evidence type="ECO:0000256" key="7">
    <source>
        <dbReference type="ARBA" id="ARBA00023065"/>
    </source>
</evidence>
<dbReference type="Pfam" id="PF00593">
    <property type="entry name" value="TonB_dep_Rec_b-barrel"/>
    <property type="match status" value="1"/>
</dbReference>
<dbReference type="PANTHER" id="PTHR32552:SF81">
    <property type="entry name" value="TONB-DEPENDENT OUTER MEMBRANE RECEPTOR"/>
    <property type="match status" value="1"/>
</dbReference>
<sequence>MAKYRVMKSLLAGAALGALYSPAYAQDQGGVRDDIIIVTANKREQNLQETPIAISALSSETIELQGITQTQDLSGLAPNVAVNGGTTNATASVITIRGIPTNADETQGFDSPIGLYLDGVYLARSSASSFEVADIERIEVLRGPQGTLFGRNTTGGAVNFITKAPSEEASAKVKLGYGNYNQKQARIILNSGTIFDSGRISLGYMYKKRNGVVDNILQPDKSLDPGGNETHAARLAFELDITDNLKLTNIADWSKIDGVPHANQLSGVGDGVFRPNVTIGGNTFSQVQPANVGGYLANTAALEPQCGVPLASVQRARLDSICLEGAGLSTDIIRGNMTRLELDLDTVTVRSTTAFRGWKNEIRGSDLDGLGTIAGPVFAQTSTFNGLPASITGFLVPPFSGPMNPTALFLQGQAVPTTTQPLFQARNDREQSQFSQEVEIIGGTGTNFEWVVGGFYFKETGTELNPQTFAFILDTNQAVFSDANFGPNFGPGLRAANTANGTQFRAVVQASTLGYNVRGESYAIYGQGTYRPGGEDGALGITLGLRYSWDKKEMTVTQNGAVPFTTPAERALNSNSAKFSEPTGHFTIDYRANDDVNLYARAARGYRTGGFNARQATSVANNVGLIPFNEEKITSYELGAKTQLIPGLTLNGAVFYNIYEDQQATVPIPIVGGGSFGTQIVNAGKTKYLGVEVEARWQITDAFSIDGSFGYIDQKTKEFPSTDVNGVVQNIGSAFVAGNSPSTTANAGITYSAPIGDGDTRLTARVGASHVSSILFFGNPLTSPFQQETGGGARTLVDAQLRLDDINLGGAEFSLQLWGKNILDKEYVSRGIDFGQLGFGSVIYGDPATYGLSLEFEF</sequence>
<accession>A0A6H2DPB8</accession>
<dbReference type="Pfam" id="PF07715">
    <property type="entry name" value="Plug"/>
    <property type="match status" value="1"/>
</dbReference>
<comment type="subcellular location">
    <subcellularLocation>
        <location evidence="1 11">Cell outer membrane</location>
        <topology evidence="1 11">Multi-pass membrane protein</topology>
    </subcellularLocation>
</comment>
<evidence type="ECO:0000256" key="4">
    <source>
        <dbReference type="ARBA" id="ARBA00022496"/>
    </source>
</evidence>
<organism evidence="16 17">
    <name type="scientific">Parasphingorhabdus halotolerans</name>
    <dbReference type="NCBI Taxonomy" id="2725558"/>
    <lineage>
        <taxon>Bacteria</taxon>
        <taxon>Pseudomonadati</taxon>
        <taxon>Pseudomonadota</taxon>
        <taxon>Alphaproteobacteria</taxon>
        <taxon>Sphingomonadales</taxon>
        <taxon>Sphingomonadaceae</taxon>
        <taxon>Parasphingorhabdus</taxon>
    </lineage>
</organism>
<dbReference type="KEGG" id="phao:HF685_13540"/>
<evidence type="ECO:0000256" key="6">
    <source>
        <dbReference type="ARBA" id="ARBA00023004"/>
    </source>
</evidence>
<keyword evidence="16" id="KW-0675">Receptor</keyword>
<keyword evidence="17" id="KW-1185">Reference proteome</keyword>
<dbReference type="InterPro" id="IPR036942">
    <property type="entry name" value="Beta-barrel_TonB_sf"/>
</dbReference>